<evidence type="ECO:0000313" key="2">
    <source>
        <dbReference type="EMBL" id="MED6151423.1"/>
    </source>
</evidence>
<name>A0ABU6TUT3_9FABA</name>
<comment type="caution">
    <text evidence="2">The sequence shown here is derived from an EMBL/GenBank/DDBJ whole genome shotgun (WGS) entry which is preliminary data.</text>
</comment>
<gene>
    <name evidence="2" type="ORF">PIB30_082328</name>
</gene>
<keyword evidence="3" id="KW-1185">Reference proteome</keyword>
<feature type="compositionally biased region" description="Basic and acidic residues" evidence="1">
    <location>
        <begin position="33"/>
        <end position="69"/>
    </location>
</feature>
<dbReference type="InterPro" id="IPR044673">
    <property type="entry name" value="DCL-like"/>
</dbReference>
<feature type="compositionally biased region" description="Gly residues" evidence="1">
    <location>
        <begin position="216"/>
        <end position="228"/>
    </location>
</feature>
<feature type="compositionally biased region" description="Basic residues" evidence="1">
    <location>
        <begin position="70"/>
        <end position="81"/>
    </location>
</feature>
<evidence type="ECO:0000313" key="3">
    <source>
        <dbReference type="Proteomes" id="UP001341840"/>
    </source>
</evidence>
<sequence>MAETTTPERNTSSSAEEMDVDVDTSKPEGGTEEVDKDKPSDDKATTDSEKPKVDDGKGKAKAEEQEEEKKKKKKKEKKKKKKEEEANKEIPTGPVKLGYKTFDSSVDIFDYFYNFLHSWPLNLNVNKYEHQMLLELLQKGHKDPAKKIGVGIKSFQVHNHPIWKGRCFAVIRENGSVDYFRFRKCVHRILPLPEDMLPQPGVDRHLRSKKKYARQGGVGRGGGSGSGM</sequence>
<reference evidence="2 3" key="1">
    <citation type="journal article" date="2023" name="Plants (Basel)">
        <title>Bridging the Gap: Combining Genomics and Transcriptomics Approaches to Understand Stylosanthes scabra, an Orphan Legume from the Brazilian Caatinga.</title>
        <authorList>
            <person name="Ferreira-Neto J.R.C."/>
            <person name="da Silva M.D."/>
            <person name="Binneck E."/>
            <person name="de Melo N.F."/>
            <person name="da Silva R.H."/>
            <person name="de Melo A.L.T.M."/>
            <person name="Pandolfi V."/>
            <person name="Bustamante F.O."/>
            <person name="Brasileiro-Vidal A.C."/>
            <person name="Benko-Iseppon A.M."/>
        </authorList>
    </citation>
    <scope>NUCLEOTIDE SEQUENCE [LARGE SCALE GENOMIC DNA]</scope>
    <source>
        <tissue evidence="2">Leaves</tissue>
    </source>
</reference>
<evidence type="ECO:0000256" key="1">
    <source>
        <dbReference type="SAM" id="MobiDB-lite"/>
    </source>
</evidence>
<accession>A0ABU6TUT3</accession>
<protein>
    <submittedName>
        <fullName evidence="2">Uncharacterized protein</fullName>
    </submittedName>
</protein>
<dbReference type="PANTHER" id="PTHR33415">
    <property type="entry name" value="PROTEIN EMBRYO DEFECTIVE 514"/>
    <property type="match status" value="1"/>
</dbReference>
<feature type="compositionally biased region" description="Polar residues" evidence="1">
    <location>
        <begin position="1"/>
        <end position="15"/>
    </location>
</feature>
<dbReference type="EMBL" id="JASCZI010091883">
    <property type="protein sequence ID" value="MED6151423.1"/>
    <property type="molecule type" value="Genomic_DNA"/>
</dbReference>
<dbReference type="Gene3D" id="3.10.450.40">
    <property type="match status" value="1"/>
</dbReference>
<dbReference type="PANTHER" id="PTHR33415:SF12">
    <property type="entry name" value="PROTEIN EMBRYO DEFECTIVE 514"/>
    <property type="match status" value="1"/>
</dbReference>
<feature type="region of interest" description="Disordered" evidence="1">
    <location>
        <begin position="1"/>
        <end position="87"/>
    </location>
</feature>
<feature type="region of interest" description="Disordered" evidence="1">
    <location>
        <begin position="208"/>
        <end position="228"/>
    </location>
</feature>
<proteinExistence type="predicted"/>
<dbReference type="Pfam" id="PF11523">
    <property type="entry name" value="DUF3223"/>
    <property type="match status" value="1"/>
</dbReference>
<dbReference type="Proteomes" id="UP001341840">
    <property type="component" value="Unassembled WGS sequence"/>
</dbReference>
<organism evidence="2 3">
    <name type="scientific">Stylosanthes scabra</name>
    <dbReference type="NCBI Taxonomy" id="79078"/>
    <lineage>
        <taxon>Eukaryota</taxon>
        <taxon>Viridiplantae</taxon>
        <taxon>Streptophyta</taxon>
        <taxon>Embryophyta</taxon>
        <taxon>Tracheophyta</taxon>
        <taxon>Spermatophyta</taxon>
        <taxon>Magnoliopsida</taxon>
        <taxon>eudicotyledons</taxon>
        <taxon>Gunneridae</taxon>
        <taxon>Pentapetalae</taxon>
        <taxon>rosids</taxon>
        <taxon>fabids</taxon>
        <taxon>Fabales</taxon>
        <taxon>Fabaceae</taxon>
        <taxon>Papilionoideae</taxon>
        <taxon>50 kb inversion clade</taxon>
        <taxon>dalbergioids sensu lato</taxon>
        <taxon>Dalbergieae</taxon>
        <taxon>Pterocarpus clade</taxon>
        <taxon>Stylosanthes</taxon>
    </lineage>
</organism>